<comment type="caution">
    <text evidence="4">The sequence shown here is derived from an EMBL/GenBank/DDBJ whole genome shotgun (WGS) entry which is preliminary data.</text>
</comment>
<evidence type="ECO:0000259" key="3">
    <source>
        <dbReference type="Pfam" id="PF07752"/>
    </source>
</evidence>
<evidence type="ECO:0000256" key="1">
    <source>
        <dbReference type="SAM" id="MobiDB-lite"/>
    </source>
</evidence>
<dbReference type="NCBIfam" id="TIGR01567">
    <property type="entry name" value="S_layer_rel_Mac"/>
    <property type="match status" value="2"/>
</dbReference>
<feature type="domain" description="S-layer family duplication" evidence="3">
    <location>
        <begin position="40"/>
        <end position="324"/>
    </location>
</feature>
<feature type="domain" description="S-layer family duplication" evidence="3">
    <location>
        <begin position="359"/>
        <end position="595"/>
    </location>
</feature>
<feature type="region of interest" description="Disordered" evidence="1">
    <location>
        <begin position="689"/>
        <end position="724"/>
    </location>
</feature>
<protein>
    <submittedName>
        <fullName evidence="4">S-layer protein (TIGR01567 family)</fullName>
    </submittedName>
</protein>
<dbReference type="AlphaFoldDB" id="A0A484F4Z8"/>
<dbReference type="InterPro" id="IPR006457">
    <property type="entry name" value="S_layer-rel_Mac"/>
</dbReference>
<sequence length="763" mass="85822">MRYLLAAALILFSMVGVSFAAESVEIRSEILWYGSSDWLQDWAAFYYDLKNNICTEQIYLSIYEINNYGGSDYDNPLSPGHINILYSTSPVIQKFEYNWTVLVEEPDWNWNGEDWEESIILVPRPTGFAVIGFFGEPYVALNNETILYNNNMLGRDMPAFPNVGANKIAPLVVNDNTKYSLKVGDSIDLGKGYALYVEQIDVGGNKTNLILKHGDTQLGSGIVTASESGGDWIFEKDLLNMPNVHVLRVHVKDVFHGNDAIVEIDGLWLIDYLNAFEVKSDVNYGKWNATSINSEELVYIAEDIALSSNATIALGKDWNLKVQDGFNPMLELRFMEPNNRFYLFKEYTEPGTYEIRSSVSDCQYTYNNFAAFYYDLDKNLATEVLNAYAGYDGQFEKEDPDSFSYTTTYVHADYKYLPNDGFDEDDILINSWDSGYDIMGYFGELYVPLNVVDGDGFYVYESTKLDKFAPLVMDDDSKYTLKTGDWIELGNNYTLHVRQIDIKGNKAHLELQKDGVFVNSSIVTTKSGDGSSNWIYKDILLNVKDVQHLRVHVKDVFQGQDELVEIDGIWLMDYNNVTDLKSGDEVGLLKYEGLSSIDSVDGYGNLQRYSSPNALYKVDAESVLVFTLKNNLTLTDEMDLVIANNMSLKAYKSDYFPLPNIARGVAYGFYGEYNYYFYVTEEIGNLSSGNDGDGDSGNGDGNKGSGDSSNKSSETTNPENETKPGKLAGGIGAIVLGLFLLIALILIAYLYRRYKTRMGQSQK</sequence>
<gene>
    <name evidence="4" type="ORF">C7391_1095</name>
</gene>
<dbReference type="EMBL" id="SNYS01000008">
    <property type="protein sequence ID" value="TDQ68896.1"/>
    <property type="molecule type" value="Genomic_DNA"/>
</dbReference>
<proteinExistence type="predicted"/>
<feature type="compositionally biased region" description="Gly residues" evidence="1">
    <location>
        <begin position="695"/>
        <end position="704"/>
    </location>
</feature>
<accession>A0A484F4Z8</accession>
<keyword evidence="2" id="KW-0812">Transmembrane</keyword>
<evidence type="ECO:0000256" key="2">
    <source>
        <dbReference type="SAM" id="Phobius"/>
    </source>
</evidence>
<organism evidence="4 5">
    <name type="scientific">Methanimicrococcus blatticola</name>
    <dbReference type="NCBI Taxonomy" id="91560"/>
    <lineage>
        <taxon>Archaea</taxon>
        <taxon>Methanobacteriati</taxon>
        <taxon>Methanobacteriota</taxon>
        <taxon>Stenosarchaea group</taxon>
        <taxon>Methanomicrobia</taxon>
        <taxon>Methanosarcinales</taxon>
        <taxon>Methanosarcinaceae</taxon>
        <taxon>Methanimicrococcus</taxon>
    </lineage>
</organism>
<feature type="transmembrane region" description="Helical" evidence="2">
    <location>
        <begin position="727"/>
        <end position="751"/>
    </location>
</feature>
<evidence type="ECO:0000313" key="4">
    <source>
        <dbReference type="EMBL" id="TDQ68896.1"/>
    </source>
</evidence>
<evidence type="ECO:0000313" key="5">
    <source>
        <dbReference type="Proteomes" id="UP000294855"/>
    </source>
</evidence>
<dbReference type="Gene3D" id="2.60.98.40">
    <property type="match status" value="2"/>
</dbReference>
<name>A0A484F4Z8_9EURY</name>
<dbReference type="Pfam" id="PF07752">
    <property type="entry name" value="S-layer"/>
    <property type="match status" value="2"/>
</dbReference>
<keyword evidence="2" id="KW-1133">Transmembrane helix</keyword>
<reference evidence="4 5" key="1">
    <citation type="submission" date="2019-03" db="EMBL/GenBank/DDBJ databases">
        <title>Genomic Encyclopedia of Type Strains, Phase IV (KMG-IV): sequencing the most valuable type-strain genomes for metagenomic binning, comparative biology and taxonomic classification.</title>
        <authorList>
            <person name="Goeker M."/>
        </authorList>
    </citation>
    <scope>NUCLEOTIDE SEQUENCE [LARGE SCALE GENOMIC DNA]</scope>
    <source>
        <strain evidence="4 5">DSM 13328</strain>
    </source>
</reference>
<keyword evidence="2" id="KW-0472">Membrane</keyword>
<dbReference type="Proteomes" id="UP000294855">
    <property type="component" value="Unassembled WGS sequence"/>
</dbReference>
<keyword evidence="5" id="KW-1185">Reference proteome</keyword>
<dbReference type="Gene3D" id="2.60.40.4190">
    <property type="match status" value="2"/>
</dbReference>